<dbReference type="AlphaFoldDB" id="A0A1Q8HZ15"/>
<organism evidence="2 3">
    <name type="scientific">Actinomyces oris</name>
    <dbReference type="NCBI Taxonomy" id="544580"/>
    <lineage>
        <taxon>Bacteria</taxon>
        <taxon>Bacillati</taxon>
        <taxon>Actinomycetota</taxon>
        <taxon>Actinomycetes</taxon>
        <taxon>Actinomycetales</taxon>
        <taxon>Actinomycetaceae</taxon>
        <taxon>Actinomyces</taxon>
    </lineage>
</organism>
<proteinExistence type="predicted"/>
<gene>
    <name evidence="2" type="ORF">BKH32_10445</name>
</gene>
<dbReference type="Proteomes" id="UP000185736">
    <property type="component" value="Unassembled WGS sequence"/>
</dbReference>
<evidence type="ECO:0000313" key="2">
    <source>
        <dbReference type="EMBL" id="OLL14090.1"/>
    </source>
</evidence>
<protein>
    <submittedName>
        <fullName evidence="2">Uncharacterized protein</fullName>
    </submittedName>
</protein>
<accession>A0A1Q8HZ15</accession>
<keyword evidence="1" id="KW-1133">Transmembrane helix</keyword>
<evidence type="ECO:0000313" key="3">
    <source>
        <dbReference type="Proteomes" id="UP000185736"/>
    </source>
</evidence>
<name>A0A1Q8HZ15_9ACTO</name>
<comment type="caution">
    <text evidence="2">The sequence shown here is derived from an EMBL/GenBank/DDBJ whole genome shotgun (WGS) entry which is preliminary data.</text>
</comment>
<feature type="transmembrane region" description="Helical" evidence="1">
    <location>
        <begin position="6"/>
        <end position="32"/>
    </location>
</feature>
<feature type="transmembrane region" description="Helical" evidence="1">
    <location>
        <begin position="72"/>
        <end position="95"/>
    </location>
</feature>
<reference evidence="2 3" key="1">
    <citation type="submission" date="2016-12" db="EMBL/GenBank/DDBJ databases">
        <title>Genomic comparison of strains in the 'Actinomyces naeslundii' group.</title>
        <authorList>
            <person name="Mughal S.R."/>
            <person name="Do T."/>
            <person name="Gilbert S.C."/>
            <person name="Witherden E.A."/>
            <person name="Didelot X."/>
            <person name="Beighton D."/>
        </authorList>
    </citation>
    <scope>NUCLEOTIDE SEQUENCE [LARGE SCALE GENOMIC DNA]</scope>
    <source>
        <strain evidence="2 3">S64C</strain>
    </source>
</reference>
<keyword evidence="1" id="KW-0472">Membrane</keyword>
<dbReference type="EMBL" id="MSGO01000042">
    <property type="protein sequence ID" value="OLL14090.1"/>
    <property type="molecule type" value="Genomic_DNA"/>
</dbReference>
<sequence>MSASILLTVIGCCLLGWGVYAFLTSIHVFAIVFDGAPFVSWKAIIAVIAGALLAFVAVVMAIIAIVRSRPKVLAVVVLLCGVFLPAIVAGSGGYAGAEALRRNTFTEARHYMGEVRPESVDAVLAKVEETGIPVPWRHDLVALLRESKEGVS</sequence>
<feature type="transmembrane region" description="Helical" evidence="1">
    <location>
        <begin position="44"/>
        <end position="66"/>
    </location>
</feature>
<keyword evidence="1" id="KW-0812">Transmembrane</keyword>
<evidence type="ECO:0000256" key="1">
    <source>
        <dbReference type="SAM" id="Phobius"/>
    </source>
</evidence>